<sequence>MEKAQLFPYQAPRHNDAYVFAQLRKLGMRPTSARVCVLQVMHQHPDEPLAAEQIFQHFVEIGLSVSLGTIYRVLNEMEHSGLLQRERRADEATAKSRYRLAPEVLPPSSYAFCCRVCAKVMVVADKQFSETLYQQARSAGFDRMLPQMSIQVVCNDCA</sequence>
<dbReference type="SUPFAM" id="SSF46785">
    <property type="entry name" value="Winged helix' DNA-binding domain"/>
    <property type="match status" value="1"/>
</dbReference>
<gene>
    <name evidence="1" type="ORF">GW587_11120</name>
</gene>
<reference evidence="2" key="2">
    <citation type="submission" date="2023-07" db="EMBL/GenBank/DDBJ databases">
        <title>Duganella aceri sp. nov., isolated from tree sap.</title>
        <authorList>
            <person name="Kim I.S."/>
        </authorList>
    </citation>
    <scope>NUCLEOTIDE SEQUENCE [LARGE SCALE GENOMIC DNA]</scope>
    <source>
        <strain evidence="2">SAP-35</strain>
    </source>
</reference>
<dbReference type="InterPro" id="IPR036388">
    <property type="entry name" value="WH-like_DNA-bd_sf"/>
</dbReference>
<dbReference type="Gene3D" id="1.10.10.10">
    <property type="entry name" value="Winged helix-like DNA-binding domain superfamily/Winged helix DNA-binding domain"/>
    <property type="match status" value="1"/>
</dbReference>
<protein>
    <recommendedName>
        <fullName evidence="3">Ferric uptake regulation protein</fullName>
    </recommendedName>
</protein>
<keyword evidence="2" id="KW-1185">Reference proteome</keyword>
<dbReference type="Pfam" id="PF01475">
    <property type="entry name" value="FUR"/>
    <property type="match status" value="1"/>
</dbReference>
<organism evidence="1 2">
    <name type="scientific">Duganella aceris</name>
    <dbReference type="NCBI Taxonomy" id="2703883"/>
    <lineage>
        <taxon>Bacteria</taxon>
        <taxon>Pseudomonadati</taxon>
        <taxon>Pseudomonadota</taxon>
        <taxon>Betaproteobacteria</taxon>
        <taxon>Burkholderiales</taxon>
        <taxon>Oxalobacteraceae</taxon>
        <taxon>Telluria group</taxon>
        <taxon>Duganella</taxon>
    </lineage>
</organism>
<name>A0ABX0FJQ6_9BURK</name>
<proteinExistence type="predicted"/>
<evidence type="ECO:0000313" key="2">
    <source>
        <dbReference type="Proteomes" id="UP000666369"/>
    </source>
</evidence>
<dbReference type="InterPro" id="IPR036390">
    <property type="entry name" value="WH_DNA-bd_sf"/>
</dbReference>
<dbReference type="PANTHER" id="PTHR33202:SF7">
    <property type="entry name" value="FERRIC UPTAKE REGULATION PROTEIN"/>
    <property type="match status" value="1"/>
</dbReference>
<comment type="caution">
    <text evidence="1">The sequence shown here is derived from an EMBL/GenBank/DDBJ whole genome shotgun (WGS) entry which is preliminary data.</text>
</comment>
<accession>A0ABX0FJQ6</accession>
<dbReference type="InterPro" id="IPR002481">
    <property type="entry name" value="FUR"/>
</dbReference>
<evidence type="ECO:0008006" key="3">
    <source>
        <dbReference type="Google" id="ProtNLM"/>
    </source>
</evidence>
<dbReference type="Proteomes" id="UP000666369">
    <property type="component" value="Unassembled WGS sequence"/>
</dbReference>
<dbReference type="EMBL" id="JAADJT010000004">
    <property type="protein sequence ID" value="NGZ84804.1"/>
    <property type="molecule type" value="Genomic_DNA"/>
</dbReference>
<evidence type="ECO:0000313" key="1">
    <source>
        <dbReference type="EMBL" id="NGZ84804.1"/>
    </source>
</evidence>
<dbReference type="PANTHER" id="PTHR33202">
    <property type="entry name" value="ZINC UPTAKE REGULATION PROTEIN"/>
    <property type="match status" value="1"/>
</dbReference>
<dbReference type="RefSeq" id="WP_166102390.1">
    <property type="nucleotide sequence ID" value="NZ_JAADJT010000004.1"/>
</dbReference>
<reference evidence="1 2" key="1">
    <citation type="submission" date="2020-01" db="EMBL/GenBank/DDBJ databases">
        <authorList>
            <person name="Lee S.D."/>
        </authorList>
    </citation>
    <scope>NUCLEOTIDE SEQUENCE [LARGE SCALE GENOMIC DNA]</scope>
    <source>
        <strain evidence="1 2">SAP-35</strain>
    </source>
</reference>